<dbReference type="EMBL" id="KY684086">
    <property type="protein sequence ID" value="ARF09622.1"/>
    <property type="molecule type" value="Genomic_DNA"/>
</dbReference>
<accession>A0A1V0SD35</accession>
<name>A0A1V0SD35_9VIRU</name>
<reference evidence="1" key="1">
    <citation type="journal article" date="2017" name="Science">
        <title>Giant viruses with an expanded complement of translation system components.</title>
        <authorList>
            <person name="Schulz F."/>
            <person name="Yutin N."/>
            <person name="Ivanova N.N."/>
            <person name="Ortega D.R."/>
            <person name="Lee T.K."/>
            <person name="Vierheilig J."/>
            <person name="Daims H."/>
            <person name="Horn M."/>
            <person name="Wagner M."/>
            <person name="Jensen G.J."/>
            <person name="Kyrpides N.C."/>
            <person name="Koonin E.V."/>
            <person name="Woyke T."/>
        </authorList>
    </citation>
    <scope>NUCLEOTIDE SEQUENCE</scope>
    <source>
        <strain evidence="1">ILV1</strain>
    </source>
</reference>
<evidence type="ECO:0000313" key="1">
    <source>
        <dbReference type="EMBL" id="ARF09622.1"/>
    </source>
</evidence>
<sequence>MGRKKLKRLNRIFWHPTISVSIQDPTIVVGIRDPIISVSTVSLPLRNKVL</sequence>
<gene>
    <name evidence="1" type="ORF">Indivirus_2_1</name>
</gene>
<feature type="non-terminal residue" evidence="1">
    <location>
        <position position="50"/>
    </location>
</feature>
<protein>
    <submittedName>
        <fullName evidence="1">Uncharacterized protein</fullName>
    </submittedName>
</protein>
<proteinExistence type="predicted"/>
<organism evidence="1">
    <name type="scientific">Indivirus ILV1</name>
    <dbReference type="NCBI Taxonomy" id="1977633"/>
    <lineage>
        <taxon>Viruses</taxon>
        <taxon>Varidnaviria</taxon>
        <taxon>Bamfordvirae</taxon>
        <taxon>Nucleocytoviricota</taxon>
        <taxon>Megaviricetes</taxon>
        <taxon>Imitervirales</taxon>
        <taxon>Mimiviridae</taxon>
        <taxon>Klosneuvirinae</taxon>
        <taxon>Indivirus</taxon>
    </lineage>
</organism>